<dbReference type="Proteomes" id="UP000809290">
    <property type="component" value="Unassembled WGS sequence"/>
</dbReference>
<reference evidence="6 9" key="2">
    <citation type="submission" date="2021-01" db="EMBL/GenBank/DDBJ databases">
        <title>Sequencing the genomes of 1000 actinobacteria strains.</title>
        <authorList>
            <person name="Klenk H.-P."/>
        </authorList>
    </citation>
    <scope>NUCLEOTIDE SEQUENCE [LARGE SCALE GENOMIC DNA]</scope>
    <source>
        <strain evidence="6 9">DSM 13657</strain>
    </source>
</reference>
<dbReference type="RefSeq" id="WP_102238992.1">
    <property type="nucleotide sequence ID" value="NZ_BAAAIM010000002.1"/>
</dbReference>
<accession>A0A2N6VLN2</accession>
<dbReference type="Pfam" id="PF04073">
    <property type="entry name" value="tRNA_edit"/>
    <property type="match status" value="1"/>
</dbReference>
<dbReference type="CDD" id="cd00002">
    <property type="entry name" value="YbaK_deacylase"/>
    <property type="match status" value="1"/>
</dbReference>
<dbReference type="Proteomes" id="UP000235598">
    <property type="component" value="Unassembled WGS sequence"/>
</dbReference>
<evidence type="ECO:0000256" key="1">
    <source>
        <dbReference type="ARBA" id="ARBA00009798"/>
    </source>
</evidence>
<dbReference type="InterPro" id="IPR036754">
    <property type="entry name" value="YbaK/aa-tRNA-synt-asso_dom_sf"/>
</dbReference>
<proteinExistence type="inferred from homology"/>
<evidence type="ECO:0000259" key="5">
    <source>
        <dbReference type="Pfam" id="PF04073"/>
    </source>
</evidence>
<evidence type="ECO:0000313" key="8">
    <source>
        <dbReference type="Proteomes" id="UP000235598"/>
    </source>
</evidence>
<name>A0A2N6VLN2_9MICO</name>
<keyword evidence="2 4" id="KW-0648">Protein biosynthesis</keyword>
<dbReference type="GO" id="GO:0002161">
    <property type="term" value="F:aminoacyl-tRNA deacylase activity"/>
    <property type="evidence" value="ECO:0007669"/>
    <property type="project" value="InterPro"/>
</dbReference>
<dbReference type="EMBL" id="PNHK01000003">
    <property type="protein sequence ID" value="PMD05051.1"/>
    <property type="molecule type" value="Genomic_DNA"/>
</dbReference>
<keyword evidence="6" id="KW-0378">Hydrolase</keyword>
<organism evidence="7 8">
    <name type="scientific">Brevibacterium paucivorans</name>
    <dbReference type="NCBI Taxonomy" id="170994"/>
    <lineage>
        <taxon>Bacteria</taxon>
        <taxon>Bacillati</taxon>
        <taxon>Actinomycetota</taxon>
        <taxon>Actinomycetes</taxon>
        <taxon>Micrococcales</taxon>
        <taxon>Brevibacteriaceae</taxon>
        <taxon>Brevibacterium</taxon>
    </lineage>
</organism>
<comment type="similarity">
    <text evidence="1 4">Belongs to the prolyl-tRNA editing family. YbaK/EbsC subfamily.</text>
</comment>
<dbReference type="SUPFAM" id="SSF55826">
    <property type="entry name" value="YbaK/ProRS associated domain"/>
    <property type="match status" value="1"/>
</dbReference>
<evidence type="ECO:0000256" key="3">
    <source>
        <dbReference type="ARBA" id="ARBA00023239"/>
    </source>
</evidence>
<dbReference type="AlphaFoldDB" id="A0A2N6VLN2"/>
<dbReference type="GO" id="GO:0006412">
    <property type="term" value="P:translation"/>
    <property type="evidence" value="ECO:0007669"/>
    <property type="project" value="UniProtKB-KW"/>
</dbReference>
<dbReference type="GO" id="GO:0016829">
    <property type="term" value="F:lyase activity"/>
    <property type="evidence" value="ECO:0007669"/>
    <property type="project" value="UniProtKB-KW"/>
</dbReference>
<feature type="domain" description="YbaK/aminoacyl-tRNA synthetase-associated" evidence="5">
    <location>
        <begin position="36"/>
        <end position="152"/>
    </location>
</feature>
<protein>
    <recommendedName>
        <fullName evidence="4">Cys-tRNA(Pro)/Cys-tRNA(Cys) deacylase</fullName>
        <ecNumber evidence="4">4.2.-.-</ecNumber>
    </recommendedName>
</protein>
<evidence type="ECO:0000256" key="2">
    <source>
        <dbReference type="ARBA" id="ARBA00022917"/>
    </source>
</evidence>
<dbReference type="InterPro" id="IPR007214">
    <property type="entry name" value="YbaK/aa-tRNA-synth-assoc-dom"/>
</dbReference>
<dbReference type="NCBIfam" id="TIGR00011">
    <property type="entry name" value="YbaK_EbsC"/>
    <property type="match status" value="1"/>
</dbReference>
<keyword evidence="3 4" id="KW-0456">Lyase</keyword>
<evidence type="ECO:0000313" key="6">
    <source>
        <dbReference type="EMBL" id="MBM7816154.1"/>
    </source>
</evidence>
<keyword evidence="9" id="KW-1185">Reference proteome</keyword>
<evidence type="ECO:0000256" key="4">
    <source>
        <dbReference type="PIRNR" id="PIRNR006181"/>
    </source>
</evidence>
<evidence type="ECO:0000313" key="9">
    <source>
        <dbReference type="Proteomes" id="UP000809290"/>
    </source>
</evidence>
<dbReference type="EMBL" id="JAFBCP010000001">
    <property type="protein sequence ID" value="MBM7816154.1"/>
    <property type="molecule type" value="Genomic_DNA"/>
</dbReference>
<dbReference type="EC" id="4.2.-.-" evidence="4"/>
<gene>
    <name evidence="7" type="ORF">CJ199_08115</name>
    <name evidence="6" type="ORF">JOE56_000848</name>
</gene>
<sequence>MSIASRSHTTATPALRVLNLAGVEYQVHEFEHDPHVRRYGTEAAQKLGVESGRVFKTLIIMVDGEPFSALVPVSGQLDLKLLAQATGGKKAQLAGIATSERRTGYPTGGISPFGQRNSCPVVIDHSAHDHETIFVSAGKRGLEIEIRPTDLIMITDARVDRIAALD</sequence>
<evidence type="ECO:0000313" key="7">
    <source>
        <dbReference type="EMBL" id="PMD05051.1"/>
    </source>
</evidence>
<dbReference type="PIRSF" id="PIRSF006181">
    <property type="entry name" value="EbsC_YbaK"/>
    <property type="match status" value="1"/>
</dbReference>
<comment type="caution">
    <text evidence="7">The sequence shown here is derived from an EMBL/GenBank/DDBJ whole genome shotgun (WGS) entry which is preliminary data.</text>
</comment>
<dbReference type="InterPro" id="IPR004369">
    <property type="entry name" value="Prolyl-tRNA_editing_YbaK/EbsC"/>
</dbReference>
<dbReference type="PANTHER" id="PTHR30411">
    <property type="entry name" value="CYTOPLASMIC PROTEIN"/>
    <property type="match status" value="1"/>
</dbReference>
<dbReference type="OrthoDB" id="9809296at2"/>
<reference evidence="7 8" key="1">
    <citation type="submission" date="2017-09" db="EMBL/GenBank/DDBJ databases">
        <title>Bacterial strain isolated from the female urinary microbiota.</title>
        <authorList>
            <person name="Thomas-White K."/>
            <person name="Kumar N."/>
            <person name="Forster S."/>
            <person name="Putonti C."/>
            <person name="Lawley T."/>
            <person name="Wolfe A.J."/>
        </authorList>
    </citation>
    <scope>NUCLEOTIDE SEQUENCE [LARGE SCALE GENOMIC DNA]</scope>
    <source>
        <strain evidence="7 8">UMB1301</strain>
    </source>
</reference>
<dbReference type="PANTHER" id="PTHR30411:SF0">
    <property type="entry name" value="CYS-TRNA(PRO)_CYS-TRNA(CYS) DEACYLASE YBAK"/>
    <property type="match status" value="1"/>
</dbReference>
<dbReference type="Gene3D" id="3.90.960.10">
    <property type="entry name" value="YbaK/aminoacyl-tRNA synthetase-associated domain"/>
    <property type="match status" value="1"/>
</dbReference>